<sequence length="362" mass="41172">MRIPVVDSRGVALMPCTSAKARHLFKSGKARPKRNRLGLFFVQLCYEQEPQNQPLVVGIDPGSKFEGFSVVGSKDTVINLMVEAPTHVEDAMETRRTMRRARRHREWRRPKRFNNRLNRKKRIPPSTLSRWEAKARIVAHLKGILPLTDAVVEDVQAATRNGKGGKWNLSFSPIQVGKDHLYRLLTRMGLQVHSKQGWETKQLREQYSLKKTKQKEKQHFESHAVDSWVLAASVSGATTPTCQRLWYVIGAVLHRRQLHRLQASKGGVRKPYGGTRSLGLKRGTLVSHPKYGLCTVGGFDRKKQTVSLHAYRTNKRLTQGAKPATCAIKTWVAWRSWLVPQKERKERLCAPPHSSSQGFPQS</sequence>
<dbReference type="InterPro" id="IPR025938">
    <property type="entry name" value="RRXRR_dom"/>
</dbReference>
<proteinExistence type="predicted"/>
<dbReference type="RefSeq" id="WP_201372244.1">
    <property type="nucleotide sequence ID" value="NZ_BNJG01000001.1"/>
</dbReference>
<organism evidence="2 3">
    <name type="scientific">Ktedonobacter robiniae</name>
    <dbReference type="NCBI Taxonomy" id="2778365"/>
    <lineage>
        <taxon>Bacteria</taxon>
        <taxon>Bacillati</taxon>
        <taxon>Chloroflexota</taxon>
        <taxon>Ktedonobacteria</taxon>
        <taxon>Ktedonobacterales</taxon>
        <taxon>Ktedonobacteraceae</taxon>
        <taxon>Ktedonobacter</taxon>
    </lineage>
</organism>
<feature type="domain" description="RRXRR" evidence="1">
    <location>
        <begin position="3"/>
        <end position="160"/>
    </location>
</feature>
<comment type="caution">
    <text evidence="2">The sequence shown here is derived from an EMBL/GenBank/DDBJ whole genome shotgun (WGS) entry which is preliminary data.</text>
</comment>
<gene>
    <name evidence="2" type="ORF">KSB_41530</name>
</gene>
<keyword evidence="3" id="KW-1185">Reference proteome</keyword>
<name>A0ABQ3US94_9CHLR</name>
<dbReference type="Pfam" id="PF14239">
    <property type="entry name" value="RRXRR"/>
    <property type="match status" value="1"/>
</dbReference>
<dbReference type="Proteomes" id="UP000654345">
    <property type="component" value="Unassembled WGS sequence"/>
</dbReference>
<reference evidence="2 3" key="1">
    <citation type="journal article" date="2021" name="Int. J. Syst. Evol. Microbiol.">
        <title>Reticulibacter mediterranei gen. nov., sp. nov., within the new family Reticulibacteraceae fam. nov., and Ktedonospora formicarum gen. nov., sp. nov., Ktedonobacter robiniae sp. nov., Dictyobacter formicarum sp. nov. and Dictyobacter arantiisoli sp. nov., belonging to the class Ktedonobacteria.</title>
        <authorList>
            <person name="Yabe S."/>
            <person name="Zheng Y."/>
            <person name="Wang C.M."/>
            <person name="Sakai Y."/>
            <person name="Abe K."/>
            <person name="Yokota A."/>
            <person name="Donadio S."/>
            <person name="Cavaletti L."/>
            <person name="Monciardini P."/>
        </authorList>
    </citation>
    <scope>NUCLEOTIDE SEQUENCE [LARGE SCALE GENOMIC DNA]</scope>
    <source>
        <strain evidence="2 3">SOSP1-30</strain>
    </source>
</reference>
<accession>A0ABQ3US94</accession>
<protein>
    <recommendedName>
        <fullName evidence="1">RRXRR domain-containing protein</fullName>
    </recommendedName>
</protein>
<dbReference type="EMBL" id="BNJG01000001">
    <property type="protein sequence ID" value="GHO55678.1"/>
    <property type="molecule type" value="Genomic_DNA"/>
</dbReference>
<evidence type="ECO:0000313" key="2">
    <source>
        <dbReference type="EMBL" id="GHO55678.1"/>
    </source>
</evidence>
<evidence type="ECO:0000259" key="1">
    <source>
        <dbReference type="Pfam" id="PF14239"/>
    </source>
</evidence>
<evidence type="ECO:0000313" key="3">
    <source>
        <dbReference type="Proteomes" id="UP000654345"/>
    </source>
</evidence>